<comment type="caution">
    <text evidence="2">The sequence shown here is derived from an EMBL/GenBank/DDBJ whole genome shotgun (WGS) entry which is preliminary data.</text>
</comment>
<gene>
    <name evidence="2" type="ORF">A3H68_01280</name>
</gene>
<evidence type="ECO:0000313" key="3">
    <source>
        <dbReference type="Proteomes" id="UP000176429"/>
    </source>
</evidence>
<dbReference type="Proteomes" id="UP000176429">
    <property type="component" value="Unassembled WGS sequence"/>
</dbReference>
<dbReference type="SUPFAM" id="SSF52540">
    <property type="entry name" value="P-loop containing nucleoside triphosphate hydrolases"/>
    <property type="match status" value="1"/>
</dbReference>
<dbReference type="EMBL" id="MHSH01000061">
    <property type="protein sequence ID" value="OHA39914.1"/>
    <property type="molecule type" value="Genomic_DNA"/>
</dbReference>
<reference evidence="2 3" key="1">
    <citation type="journal article" date="2016" name="Nat. Commun.">
        <title>Thousands of microbial genomes shed light on interconnected biogeochemical processes in an aquifer system.</title>
        <authorList>
            <person name="Anantharaman K."/>
            <person name="Brown C.T."/>
            <person name="Hug L.A."/>
            <person name="Sharon I."/>
            <person name="Castelle C.J."/>
            <person name="Probst A.J."/>
            <person name="Thomas B.C."/>
            <person name="Singh A."/>
            <person name="Wilkins M.J."/>
            <person name="Karaoz U."/>
            <person name="Brodie E.L."/>
            <person name="Williams K.H."/>
            <person name="Hubbard S.S."/>
            <person name="Banfield J.F."/>
        </authorList>
    </citation>
    <scope>NUCLEOTIDE SEQUENCE [LARGE SCALE GENOMIC DNA]</scope>
</reference>
<dbReference type="InterPro" id="IPR025420">
    <property type="entry name" value="DUF4143"/>
</dbReference>
<organism evidence="2 3">
    <name type="scientific">Candidatus Taylorbacteria bacterium RIFCSPLOWO2_02_FULL_46_40</name>
    <dbReference type="NCBI Taxonomy" id="1802329"/>
    <lineage>
        <taxon>Bacteria</taxon>
        <taxon>Candidatus Tayloriibacteriota</taxon>
    </lineage>
</organism>
<dbReference type="AlphaFoldDB" id="A0A1G2NV04"/>
<dbReference type="InterPro" id="IPR003593">
    <property type="entry name" value="AAA+_ATPase"/>
</dbReference>
<dbReference type="PANTHER" id="PTHR43566">
    <property type="entry name" value="CONSERVED PROTEIN"/>
    <property type="match status" value="1"/>
</dbReference>
<name>A0A1G2NV04_9BACT</name>
<dbReference type="Gene3D" id="3.40.50.300">
    <property type="entry name" value="P-loop containing nucleotide triphosphate hydrolases"/>
    <property type="match status" value="1"/>
</dbReference>
<evidence type="ECO:0000313" key="2">
    <source>
        <dbReference type="EMBL" id="OHA39914.1"/>
    </source>
</evidence>
<dbReference type="Pfam" id="PF13173">
    <property type="entry name" value="AAA_14"/>
    <property type="match status" value="1"/>
</dbReference>
<accession>A0A1G2NV04</accession>
<protein>
    <recommendedName>
        <fullName evidence="1">AAA+ ATPase domain-containing protein</fullName>
    </recommendedName>
</protein>
<dbReference type="PANTHER" id="PTHR43566:SF1">
    <property type="entry name" value="AAA+ ATPASE DOMAIN-CONTAINING PROTEIN"/>
    <property type="match status" value="1"/>
</dbReference>
<sequence length="368" mass="41759">MVERTIAGQLNAEFYKGKIAIIYGARQVGKTTLVRELQKAYPDSVYLNCDEPDIAASLTGKTSTELLKIFGNSKMVFIDEAQRVENIGLSLKLIADNRPDIQVVATGSSSFDLANKITEPLTGRNDKYHLHPLSTTEITDAQGKIETARLTDQRVIYGSYPEPFFLSKENREKRLKELAGDYTFKDILSLGLIRKNEKIIMLLKNLALQIGSEVSYSEIGQALGLNYDTVETYISLLEQTFIIFRLQPYNRNQRNAIRKSRKVYFWDTGIRNALINNFNPLNLRNDSGALFENFFIAELLKEKSNRSENITPYFWRDYQKKEVDLLIESNGRITAYECKLSGDGGIKKAGGLEAAIVTKENYLEFLTL</sequence>
<dbReference type="InterPro" id="IPR027417">
    <property type="entry name" value="P-loop_NTPase"/>
</dbReference>
<dbReference type="InterPro" id="IPR041682">
    <property type="entry name" value="AAA_14"/>
</dbReference>
<feature type="domain" description="AAA+ ATPase" evidence="1">
    <location>
        <begin position="16"/>
        <end position="133"/>
    </location>
</feature>
<dbReference type="SMART" id="SM00382">
    <property type="entry name" value="AAA"/>
    <property type="match status" value="1"/>
</dbReference>
<proteinExistence type="predicted"/>
<dbReference type="Pfam" id="PF13635">
    <property type="entry name" value="DUF4143"/>
    <property type="match status" value="1"/>
</dbReference>
<evidence type="ECO:0000259" key="1">
    <source>
        <dbReference type="SMART" id="SM00382"/>
    </source>
</evidence>